<dbReference type="AlphaFoldDB" id="A0A6J6FEF4"/>
<feature type="coiled-coil region" evidence="1">
    <location>
        <begin position="357"/>
        <end position="384"/>
    </location>
</feature>
<accession>A0A6J6FEF4</accession>
<keyword evidence="1" id="KW-0175">Coiled coil</keyword>
<dbReference type="InterPro" id="IPR007139">
    <property type="entry name" value="DUF349"/>
</dbReference>
<proteinExistence type="predicted"/>
<dbReference type="Pfam" id="PF03993">
    <property type="entry name" value="DUF349"/>
    <property type="match status" value="3"/>
</dbReference>
<protein>
    <submittedName>
        <fullName evidence="2">Unannotated protein</fullName>
    </submittedName>
</protein>
<reference evidence="2" key="1">
    <citation type="submission" date="2020-05" db="EMBL/GenBank/DDBJ databases">
        <authorList>
            <person name="Chiriac C."/>
            <person name="Salcher M."/>
            <person name="Ghai R."/>
            <person name="Kavagutti S V."/>
        </authorList>
    </citation>
    <scope>NUCLEOTIDE SEQUENCE</scope>
</reference>
<evidence type="ECO:0000313" key="2">
    <source>
        <dbReference type="EMBL" id="CAB4582918.1"/>
    </source>
</evidence>
<name>A0A6J6FEF4_9ZZZZ</name>
<dbReference type="EMBL" id="CAEZUE010000001">
    <property type="protein sequence ID" value="CAB4582918.1"/>
    <property type="molecule type" value="Genomic_DNA"/>
</dbReference>
<gene>
    <name evidence="2" type="ORF">UFOPK1788_00020</name>
</gene>
<evidence type="ECO:0000256" key="1">
    <source>
        <dbReference type="SAM" id="Coils"/>
    </source>
</evidence>
<sequence>MSESKNPHGRVDADGTVWVKDGDWRSVGQVVGAEPVDALAFYESRFVDLESQVSLLEQRSKKSAPVRDLIAAVEKLVVALTDAHAVGDLASLRTRVGAVAETLGDLKSAQDAANQAASEESLARRTVIVDRAEAIAAQDPEKTHWKNSSTEMAALFQQWQDEQKLPHRVPRKVADELWTRFRAARQSFDKASRAYFQTKGKADKDAKTAKTELCERAEALAPQGAQGIPAYRRLLDEWKKAPRAAQRAVDNQLWDRFKLAGDALYNAGSEEWAANLAAKTELIQRFAHVTKENDVAVAKKLLRELHTAWDLIGQVAKADERAINAKLSDIDRHVRGLEAEHLDRTNPAKVGRREGFAAQVEQSIAQLEAEIAAATASNDSVQIAALTADLDAKKAWLSALN</sequence>
<organism evidence="2">
    <name type="scientific">freshwater metagenome</name>
    <dbReference type="NCBI Taxonomy" id="449393"/>
    <lineage>
        <taxon>unclassified sequences</taxon>
        <taxon>metagenomes</taxon>
        <taxon>ecological metagenomes</taxon>
    </lineage>
</organism>